<comment type="similarity">
    <text evidence="1">Belongs to the AfsR/DnrI/RedD regulatory family.</text>
</comment>
<dbReference type="InterPro" id="IPR005158">
    <property type="entry name" value="BTAD"/>
</dbReference>
<dbReference type="SMART" id="SM00028">
    <property type="entry name" value="TPR"/>
    <property type="match status" value="4"/>
</dbReference>
<dbReference type="RefSeq" id="WP_142042988.1">
    <property type="nucleotide sequence ID" value="NZ_JBHTGS010000003.1"/>
</dbReference>
<feature type="region of interest" description="Disordered" evidence="5">
    <location>
        <begin position="245"/>
        <end position="269"/>
    </location>
</feature>
<gene>
    <name evidence="7" type="ORF">FB566_4073</name>
</gene>
<dbReference type="SMART" id="SM00862">
    <property type="entry name" value="Trans_reg_C"/>
    <property type="match status" value="1"/>
</dbReference>
<dbReference type="SMART" id="SM01043">
    <property type="entry name" value="BTAD"/>
    <property type="match status" value="1"/>
</dbReference>
<dbReference type="InterPro" id="IPR001867">
    <property type="entry name" value="OmpR/PhoB-type_DNA-bd"/>
</dbReference>
<dbReference type="PROSITE" id="PS51755">
    <property type="entry name" value="OMPR_PHOB"/>
    <property type="match status" value="1"/>
</dbReference>
<dbReference type="AlphaFoldDB" id="A0A543B0W8"/>
<dbReference type="PANTHER" id="PTHR47691">
    <property type="entry name" value="REGULATOR-RELATED"/>
    <property type="match status" value="1"/>
</dbReference>
<dbReference type="Gene3D" id="1.10.10.10">
    <property type="entry name" value="Winged helix-like DNA-binding domain superfamily/Winged helix DNA-binding domain"/>
    <property type="match status" value="2"/>
</dbReference>
<dbReference type="GO" id="GO:0003677">
    <property type="term" value="F:DNA binding"/>
    <property type="evidence" value="ECO:0007669"/>
    <property type="project" value="UniProtKB-UniRule"/>
</dbReference>
<feature type="coiled-coil region" evidence="4">
    <location>
        <begin position="788"/>
        <end position="822"/>
    </location>
</feature>
<dbReference type="GO" id="GO:0006355">
    <property type="term" value="P:regulation of DNA-templated transcription"/>
    <property type="evidence" value="ECO:0007669"/>
    <property type="project" value="InterPro"/>
</dbReference>
<feature type="domain" description="OmpR/PhoB-type" evidence="6">
    <location>
        <begin position="1"/>
        <end position="93"/>
    </location>
</feature>
<dbReference type="Pfam" id="PF03704">
    <property type="entry name" value="BTAD"/>
    <property type="match status" value="1"/>
</dbReference>
<dbReference type="SUPFAM" id="SSF46894">
    <property type="entry name" value="C-terminal effector domain of the bipartite response regulators"/>
    <property type="match status" value="1"/>
</dbReference>
<dbReference type="CDD" id="cd15831">
    <property type="entry name" value="BTAD"/>
    <property type="match status" value="1"/>
</dbReference>
<keyword evidence="4" id="KW-0175">Coiled coil</keyword>
<evidence type="ECO:0000256" key="3">
    <source>
        <dbReference type="PROSITE-ProRule" id="PRU01091"/>
    </source>
</evidence>
<dbReference type="InParanoid" id="A0A543B0W8"/>
<reference evidence="7 8" key="1">
    <citation type="submission" date="2019-06" db="EMBL/GenBank/DDBJ databases">
        <title>Sequencing the genomes of 1000 actinobacteria strains.</title>
        <authorList>
            <person name="Klenk H.-P."/>
        </authorList>
    </citation>
    <scope>NUCLEOTIDE SEQUENCE [LARGE SCALE GENOMIC DNA]</scope>
    <source>
        <strain evidence="7 8">DSM 45928</strain>
    </source>
</reference>
<evidence type="ECO:0000256" key="5">
    <source>
        <dbReference type="SAM" id="MobiDB-lite"/>
    </source>
</evidence>
<comment type="caution">
    <text evidence="7">The sequence shown here is derived from an EMBL/GenBank/DDBJ whole genome shotgun (WGS) entry which is preliminary data.</text>
</comment>
<proteinExistence type="inferred from homology"/>
<dbReference type="SUPFAM" id="SSF52540">
    <property type="entry name" value="P-loop containing nucleoside triphosphate hydrolases"/>
    <property type="match status" value="1"/>
</dbReference>
<dbReference type="PANTHER" id="PTHR47691:SF3">
    <property type="entry name" value="HTH-TYPE TRANSCRIPTIONAL REGULATOR RV0890C-RELATED"/>
    <property type="match status" value="1"/>
</dbReference>
<dbReference type="Gene3D" id="3.40.50.300">
    <property type="entry name" value="P-loop containing nucleotide triphosphate hydrolases"/>
    <property type="match status" value="1"/>
</dbReference>
<dbReference type="InterPro" id="IPR016032">
    <property type="entry name" value="Sig_transdc_resp-reg_C-effctor"/>
</dbReference>
<dbReference type="InterPro" id="IPR011990">
    <property type="entry name" value="TPR-like_helical_dom_sf"/>
</dbReference>
<dbReference type="InterPro" id="IPR027417">
    <property type="entry name" value="P-loop_NTPase"/>
</dbReference>
<dbReference type="OrthoDB" id="4326794at2"/>
<evidence type="ECO:0000256" key="4">
    <source>
        <dbReference type="SAM" id="Coils"/>
    </source>
</evidence>
<evidence type="ECO:0000313" key="8">
    <source>
        <dbReference type="Proteomes" id="UP000317043"/>
    </source>
</evidence>
<dbReference type="GO" id="GO:0043531">
    <property type="term" value="F:ADP binding"/>
    <property type="evidence" value="ECO:0007669"/>
    <property type="project" value="InterPro"/>
</dbReference>
<evidence type="ECO:0000256" key="2">
    <source>
        <dbReference type="ARBA" id="ARBA00023125"/>
    </source>
</evidence>
<dbReference type="Pfam" id="PF00931">
    <property type="entry name" value="NB-ARC"/>
    <property type="match status" value="1"/>
</dbReference>
<dbReference type="GO" id="GO:0000160">
    <property type="term" value="P:phosphorelay signal transduction system"/>
    <property type="evidence" value="ECO:0007669"/>
    <property type="project" value="InterPro"/>
</dbReference>
<keyword evidence="2 3" id="KW-0238">DNA-binding</keyword>
<dbReference type="PRINTS" id="PR00364">
    <property type="entry name" value="DISEASERSIST"/>
</dbReference>
<dbReference type="InterPro" id="IPR019734">
    <property type="entry name" value="TPR_rpt"/>
</dbReference>
<organism evidence="7 8">
    <name type="scientific">Stackebrandtia endophytica</name>
    <dbReference type="NCBI Taxonomy" id="1496996"/>
    <lineage>
        <taxon>Bacteria</taxon>
        <taxon>Bacillati</taxon>
        <taxon>Actinomycetota</taxon>
        <taxon>Actinomycetes</taxon>
        <taxon>Glycomycetales</taxon>
        <taxon>Glycomycetaceae</taxon>
        <taxon>Stackebrandtia</taxon>
    </lineage>
</organism>
<name>A0A543B0W8_9ACTN</name>
<protein>
    <submittedName>
        <fullName evidence="7">DNA-binding SARP family transcriptional activator</fullName>
    </submittedName>
</protein>
<dbReference type="Pfam" id="PF00486">
    <property type="entry name" value="Trans_reg_C"/>
    <property type="match status" value="1"/>
</dbReference>
<evidence type="ECO:0000259" key="6">
    <source>
        <dbReference type="PROSITE" id="PS51755"/>
    </source>
</evidence>
<evidence type="ECO:0000256" key="1">
    <source>
        <dbReference type="ARBA" id="ARBA00005820"/>
    </source>
</evidence>
<sequence length="994" mass="108742">MLIRVIGQVVAIMDGEARPVTAPKMACVLATLTVNPGQPVKMSTLIENVWGIDPPASAVDVLYSYIARLRAVFRNADGLHITRAGSRGYVLETDPSNIDVHQIRLLSDRATAQARAGELPTALKLWREANELARGEALMGVGGDWAEEYRAEFRKERQRLMVDRFKAELQLGHHAAVLGELTEVVAREPIAEPLVEQLMLAQYRCGSADDALGVFETTRTALRSRLGADPSPRLHDLHHRILKGDPTLTTPASSEKIPAPITSPGTMPIQLPSPTDGFIGRDDAITSIVAQSSRHRIIVIDGMAGVGKTTLAVHVAHLLAAEYPDGQLFIDLWGYANGAKPISPDQAVSQLLRSLGVEVPDDVMERETTLRTALAGRRMILILDNVHESSQVLPLLPGSATCLTIITSRRRLVGLVDARPVSLDVLSTGHACELFIAETGLDHVDTEVERIVQACGRLPLALLVVAARLRHHPTWTPTDLLARLVRAPKPLDELDGSAHNVVAAFDLSYQDLEPNARRMFRLLSLSPGQDFDTGTAAALADVEPTEADRVLEALVDSHLVIPQRAGRYRLHDLLRHYGSAQLSDEKQGAWRRLVDDYIERAGHAAHLIHPNFGTPDRDPPTYSVPTDRIEAKNWFDAELRAITAIIDTESDLKHYRQVIELCNSAQLYFVHSDMSPLRQQLAQQGADAAENLGDTMNQARMENYLGLSKWESGNFDAAHSHFARALELSRQCGAKMLTTLIDNNIALVYLDQGDARHATEQFLLAAESAAVHGPPMAEAMSRCNAAKALLLLSRIAEAEAQLDRAENIAQEIGDQVEQARIDFNRATSHRLVGDLDTAWAAFGQVADFCRRHNELEGLISALAGLTEVALDQADHLRALTLAHEQLELLTESAPRHVEPETLTQLGRAQSGLGQFEDALESLHAAISSAGQIGADRLKASAEHALGEHLLQRDDHREEALTLLEAATTFYAASGYPQAMQLRSRLAELVGQSEH</sequence>
<accession>A0A543B0W8</accession>
<dbReference type="InterPro" id="IPR036388">
    <property type="entry name" value="WH-like_DNA-bd_sf"/>
</dbReference>
<feature type="DNA-binding region" description="OmpR/PhoB-type" evidence="3">
    <location>
        <begin position="1"/>
        <end position="93"/>
    </location>
</feature>
<keyword evidence="8" id="KW-1185">Reference proteome</keyword>
<dbReference type="InterPro" id="IPR002182">
    <property type="entry name" value="NB-ARC"/>
</dbReference>
<evidence type="ECO:0000313" key="7">
    <source>
        <dbReference type="EMBL" id="TQL78485.1"/>
    </source>
</evidence>
<dbReference type="EMBL" id="VFOW01000001">
    <property type="protein sequence ID" value="TQL78485.1"/>
    <property type="molecule type" value="Genomic_DNA"/>
</dbReference>
<dbReference type="Gene3D" id="1.25.40.10">
    <property type="entry name" value="Tetratricopeptide repeat domain"/>
    <property type="match status" value="3"/>
</dbReference>
<dbReference type="SUPFAM" id="SSF48452">
    <property type="entry name" value="TPR-like"/>
    <property type="match status" value="3"/>
</dbReference>
<dbReference type="Proteomes" id="UP000317043">
    <property type="component" value="Unassembled WGS sequence"/>
</dbReference>